<evidence type="ECO:0000313" key="2">
    <source>
        <dbReference type="Proteomes" id="UP000293781"/>
    </source>
</evidence>
<reference evidence="1 2" key="1">
    <citation type="submission" date="2019-02" db="EMBL/GenBank/DDBJ databases">
        <title>Sequencing the genomes of 1000 actinobacteria strains.</title>
        <authorList>
            <person name="Klenk H.-P."/>
        </authorList>
    </citation>
    <scope>NUCLEOTIDE SEQUENCE [LARGE SCALE GENOMIC DNA]</scope>
    <source>
        <strain evidence="1 2">DSM 45888</strain>
    </source>
</reference>
<dbReference type="Pfam" id="PF12974">
    <property type="entry name" value="Phosphonate-bd"/>
    <property type="match status" value="1"/>
</dbReference>
<protein>
    <submittedName>
        <fullName evidence="1">ABC-type phosphate/phosphonate transport system substrate-binding protein</fullName>
    </submittedName>
</protein>
<gene>
    <name evidence="1" type="ORF">EV382_1247</name>
</gene>
<evidence type="ECO:0000313" key="1">
    <source>
        <dbReference type="EMBL" id="RZT78066.1"/>
    </source>
</evidence>
<name>A0A4Q7UAP3_9ACTN</name>
<dbReference type="AlphaFoldDB" id="A0A4Q7UAP3"/>
<comment type="caution">
    <text evidence="1">The sequence shown here is derived from an EMBL/GenBank/DDBJ whole genome shotgun (WGS) entry which is preliminary data.</text>
</comment>
<dbReference type="OrthoDB" id="5318791at2"/>
<dbReference type="PANTHER" id="PTHR35841">
    <property type="entry name" value="PHOSPHONATES-BINDING PERIPLASMIC PROTEIN"/>
    <property type="match status" value="1"/>
</dbReference>
<keyword evidence="2" id="KW-1185">Reference proteome</keyword>
<dbReference type="Proteomes" id="UP000293781">
    <property type="component" value="Unassembled WGS sequence"/>
</dbReference>
<dbReference type="SUPFAM" id="SSF53850">
    <property type="entry name" value="Periplasmic binding protein-like II"/>
    <property type="match status" value="1"/>
</dbReference>
<accession>A0A4Q7UAP3</accession>
<proteinExistence type="predicted"/>
<sequence length="281" mass="30234">MPAPTVLLGAVAYDPKVVTIWEGFRAWLRGRGLDFDFVLYSHYERQVEDLVAGRIDAAWNSPLAWLRAERLAAANGTTVRALTMRDTDQDLTSIVVVRADSPVRQLADLNGRAVAVGAIDSPQATLIPLGHLAAAGVTVDVRRFDVGVGLHGDHIGGERDAARALVAGEVDAACMIDANHLAFVREGTLPPEGTRIVAQTARYDHCNMTVRAPESDGVRLFGTLLLGMSYADPQVRPLLDLEGLTAWREGRTTGYAALAEAVDASGFYSPDGRVTATDYRP</sequence>
<organism evidence="1 2">
    <name type="scientific">Micromonospora violae</name>
    <dbReference type="NCBI Taxonomy" id="1278207"/>
    <lineage>
        <taxon>Bacteria</taxon>
        <taxon>Bacillati</taxon>
        <taxon>Actinomycetota</taxon>
        <taxon>Actinomycetes</taxon>
        <taxon>Micromonosporales</taxon>
        <taxon>Micromonosporaceae</taxon>
        <taxon>Micromonospora</taxon>
    </lineage>
</organism>
<dbReference type="PANTHER" id="PTHR35841:SF1">
    <property type="entry name" value="PHOSPHONATES-BINDING PERIPLASMIC PROTEIN"/>
    <property type="match status" value="1"/>
</dbReference>
<dbReference type="RefSeq" id="WP_130400632.1">
    <property type="nucleotide sequence ID" value="NZ_JBEZZO010000015.1"/>
</dbReference>
<dbReference type="Gene3D" id="3.40.190.10">
    <property type="entry name" value="Periplasmic binding protein-like II"/>
    <property type="match status" value="1"/>
</dbReference>
<dbReference type="EMBL" id="SHKK01000001">
    <property type="protein sequence ID" value="RZT78066.1"/>
    <property type="molecule type" value="Genomic_DNA"/>
</dbReference>